<name>A0A087HND5_ARAAL</name>
<dbReference type="AlphaFoldDB" id="A0A087HND5"/>
<reference evidence="2" key="1">
    <citation type="journal article" date="2015" name="Nat. Plants">
        <title>Genome expansion of Arabis alpina linked with retrotransposition and reduced symmetric DNA methylation.</title>
        <authorList>
            <person name="Willing E.M."/>
            <person name="Rawat V."/>
            <person name="Mandakova T."/>
            <person name="Maumus F."/>
            <person name="James G.V."/>
            <person name="Nordstroem K.J."/>
            <person name="Becker C."/>
            <person name="Warthmann N."/>
            <person name="Chica C."/>
            <person name="Szarzynska B."/>
            <person name="Zytnicki M."/>
            <person name="Albani M.C."/>
            <person name="Kiefer C."/>
            <person name="Bergonzi S."/>
            <person name="Castaings L."/>
            <person name="Mateos J.L."/>
            <person name="Berns M.C."/>
            <person name="Bujdoso N."/>
            <person name="Piofczyk T."/>
            <person name="de Lorenzo L."/>
            <person name="Barrero-Sicilia C."/>
            <person name="Mateos I."/>
            <person name="Piednoel M."/>
            <person name="Hagmann J."/>
            <person name="Chen-Min-Tao R."/>
            <person name="Iglesias-Fernandez R."/>
            <person name="Schuster S.C."/>
            <person name="Alonso-Blanco C."/>
            <person name="Roudier F."/>
            <person name="Carbonero P."/>
            <person name="Paz-Ares J."/>
            <person name="Davis S.J."/>
            <person name="Pecinka A."/>
            <person name="Quesneville H."/>
            <person name="Colot V."/>
            <person name="Lysak M.A."/>
            <person name="Weigel D."/>
            <person name="Coupland G."/>
            <person name="Schneeberger K."/>
        </authorList>
    </citation>
    <scope>NUCLEOTIDE SEQUENCE [LARGE SCALE GENOMIC DNA]</scope>
    <source>
        <strain evidence="2">cv. Pajares</strain>
    </source>
</reference>
<dbReference type="Proteomes" id="UP000029120">
    <property type="component" value="Chromosome 1"/>
</dbReference>
<dbReference type="Gramene" id="KFK43637">
    <property type="protein sequence ID" value="KFK43637"/>
    <property type="gene ID" value="AALP_AA1G152400"/>
</dbReference>
<protein>
    <recommendedName>
        <fullName evidence="3">DDE Tnp4 domain-containing protein</fullName>
    </recommendedName>
</protein>
<organism evidence="1 2">
    <name type="scientific">Arabis alpina</name>
    <name type="common">Alpine rock-cress</name>
    <dbReference type="NCBI Taxonomy" id="50452"/>
    <lineage>
        <taxon>Eukaryota</taxon>
        <taxon>Viridiplantae</taxon>
        <taxon>Streptophyta</taxon>
        <taxon>Embryophyta</taxon>
        <taxon>Tracheophyta</taxon>
        <taxon>Spermatophyta</taxon>
        <taxon>Magnoliopsida</taxon>
        <taxon>eudicotyledons</taxon>
        <taxon>Gunneridae</taxon>
        <taxon>Pentapetalae</taxon>
        <taxon>rosids</taxon>
        <taxon>malvids</taxon>
        <taxon>Brassicales</taxon>
        <taxon>Brassicaceae</taxon>
        <taxon>Arabideae</taxon>
        <taxon>Arabis</taxon>
    </lineage>
</organism>
<evidence type="ECO:0008006" key="3">
    <source>
        <dbReference type="Google" id="ProtNLM"/>
    </source>
</evidence>
<gene>
    <name evidence="1" type="ordered locus">AALP_Aa1g152400</name>
</gene>
<sequence>MAYGLPGDALDEYLRISETTAMQCLEYFVDGIINSFQHVYLRRPTPEDLHRLLEVGESRGFPGMVGSIDCMHWEWKNCPSAWAGQYSRGHGKPTIVLEVVASYDLWIWHAFFGPPGTCNDINVLDRSPVFDDILEGRALVVNYVVNGRQYHMTYYLTDGIYPKWAAFIQSISHPQGPKASLFATYQEGVRKDVERAFGVLQSRFAIVKNPALSWDKEKIGKIMKASIILHNMIVEDERDQGTQHRRREFREREGGGIQLDYSFSVETPTNLNNMMVNRARLRDKKMHELLKADLVEHIWRHVPRTQD</sequence>
<accession>A0A087HND5</accession>
<dbReference type="Pfam" id="PF04827">
    <property type="entry name" value="Plant_tran"/>
    <property type="match status" value="1"/>
</dbReference>
<dbReference type="PANTHER" id="PTHR47150">
    <property type="entry name" value="OS12G0169200 PROTEIN"/>
    <property type="match status" value="1"/>
</dbReference>
<dbReference type="PANTHER" id="PTHR47150:SF5">
    <property type="entry name" value="OS07G0546750 PROTEIN"/>
    <property type="match status" value="1"/>
</dbReference>
<dbReference type="InterPro" id="IPR006912">
    <property type="entry name" value="Harbinger_derived_prot"/>
</dbReference>
<dbReference type="OrthoDB" id="1926441at2759"/>
<evidence type="ECO:0000313" key="1">
    <source>
        <dbReference type="EMBL" id="KFK43637.1"/>
    </source>
</evidence>
<keyword evidence="2" id="KW-1185">Reference proteome</keyword>
<proteinExistence type="predicted"/>
<dbReference type="EMBL" id="CM002869">
    <property type="protein sequence ID" value="KFK43637.1"/>
    <property type="molecule type" value="Genomic_DNA"/>
</dbReference>
<dbReference type="OMA" id="HECRIWH"/>
<evidence type="ECO:0000313" key="2">
    <source>
        <dbReference type="Proteomes" id="UP000029120"/>
    </source>
</evidence>